<organism evidence="2 3">
    <name type="scientific">Protopolystoma xenopodis</name>
    <dbReference type="NCBI Taxonomy" id="117903"/>
    <lineage>
        <taxon>Eukaryota</taxon>
        <taxon>Metazoa</taxon>
        <taxon>Spiralia</taxon>
        <taxon>Lophotrochozoa</taxon>
        <taxon>Platyhelminthes</taxon>
        <taxon>Monogenea</taxon>
        <taxon>Polyopisthocotylea</taxon>
        <taxon>Polystomatidea</taxon>
        <taxon>Polystomatidae</taxon>
        <taxon>Protopolystoma</taxon>
    </lineage>
</organism>
<proteinExistence type="predicted"/>
<name>A0A448XA54_9PLAT</name>
<protein>
    <submittedName>
        <fullName evidence="2">Uncharacterized protein</fullName>
    </submittedName>
</protein>
<gene>
    <name evidence="2" type="ORF">PXEA_LOCUS25440</name>
</gene>
<accession>A0A448XA54</accession>
<sequence length="164" mass="16666">MTTEDQNIGANANALQDSSDGVVIESGGRRASHRVASIDEPVAVPLTPNQHATQTGKMNSVVGSTPGRTVGLRSMLPPSATMLMPGSFVVVHPSAGTAASASSPMATASVTSMASASPASASVGQTVLSLAELTTPHSIVWPQGLLKADASSSETSMRWTKVRP</sequence>
<dbReference type="EMBL" id="CAAALY010129067">
    <property type="protein sequence ID" value="VEL32000.1"/>
    <property type="molecule type" value="Genomic_DNA"/>
</dbReference>
<keyword evidence="3" id="KW-1185">Reference proteome</keyword>
<dbReference type="AlphaFoldDB" id="A0A448XA54"/>
<dbReference type="Proteomes" id="UP000784294">
    <property type="component" value="Unassembled WGS sequence"/>
</dbReference>
<evidence type="ECO:0000313" key="3">
    <source>
        <dbReference type="Proteomes" id="UP000784294"/>
    </source>
</evidence>
<evidence type="ECO:0000313" key="2">
    <source>
        <dbReference type="EMBL" id="VEL32000.1"/>
    </source>
</evidence>
<feature type="compositionally biased region" description="Polar residues" evidence="1">
    <location>
        <begin position="48"/>
        <end position="67"/>
    </location>
</feature>
<evidence type="ECO:0000256" key="1">
    <source>
        <dbReference type="SAM" id="MobiDB-lite"/>
    </source>
</evidence>
<comment type="caution">
    <text evidence="2">The sequence shown here is derived from an EMBL/GenBank/DDBJ whole genome shotgun (WGS) entry which is preliminary data.</text>
</comment>
<reference evidence="2" key="1">
    <citation type="submission" date="2018-11" db="EMBL/GenBank/DDBJ databases">
        <authorList>
            <consortium name="Pathogen Informatics"/>
        </authorList>
    </citation>
    <scope>NUCLEOTIDE SEQUENCE</scope>
</reference>
<feature type="region of interest" description="Disordered" evidence="1">
    <location>
        <begin position="48"/>
        <end position="71"/>
    </location>
</feature>